<evidence type="ECO:0008006" key="3">
    <source>
        <dbReference type="Google" id="ProtNLM"/>
    </source>
</evidence>
<dbReference type="Gene3D" id="1.25.40.10">
    <property type="entry name" value="Tetratricopeptide repeat domain"/>
    <property type="match status" value="1"/>
</dbReference>
<reference evidence="2" key="1">
    <citation type="submission" date="2016-10" db="EMBL/GenBank/DDBJ databases">
        <title>Sequence of Gallionella enrichment culture.</title>
        <authorList>
            <person name="Poehlein A."/>
            <person name="Muehling M."/>
            <person name="Daniel R."/>
        </authorList>
    </citation>
    <scope>NUCLEOTIDE SEQUENCE</scope>
</reference>
<proteinExistence type="predicted"/>
<dbReference type="EMBL" id="MLJW01000019">
    <property type="protein sequence ID" value="OIR11889.1"/>
    <property type="molecule type" value="Genomic_DNA"/>
</dbReference>
<keyword evidence="1" id="KW-0812">Transmembrane</keyword>
<dbReference type="SUPFAM" id="SSF48452">
    <property type="entry name" value="TPR-like"/>
    <property type="match status" value="1"/>
</dbReference>
<evidence type="ECO:0000313" key="2">
    <source>
        <dbReference type="EMBL" id="OIR11889.1"/>
    </source>
</evidence>
<accession>A0A1J5STM7</accession>
<sequence length="254" mass="28141">MDITFAGLGLHVIIAAFFAIHAVRNGQPIYWLLILFLFPLMGSVVYFFAIFLPGFRLDHRAMRAVTAAAKVLNPQGEMREAQAAFEELPTAQNQIRLAEAQFELGLYEEAAKNYEACLTGPFSTSLEIRFGAARAFVECRRFAEAIVHLEAIQDIDQAFRREAVSLLLARSYAGVGRTAEARSNFESAVDRYGSFEARAQYAIWALSAGDTATAAELQAEIDQMTKRWSPQAREFNAATMRRLSVALGSSGKRS</sequence>
<dbReference type="Pfam" id="PF13181">
    <property type="entry name" value="TPR_8"/>
    <property type="match status" value="1"/>
</dbReference>
<name>A0A1J5STM7_9ZZZZ</name>
<dbReference type="InterPro" id="IPR019734">
    <property type="entry name" value="TPR_rpt"/>
</dbReference>
<comment type="caution">
    <text evidence="2">The sequence shown here is derived from an EMBL/GenBank/DDBJ whole genome shotgun (WGS) entry which is preliminary data.</text>
</comment>
<dbReference type="InterPro" id="IPR011990">
    <property type="entry name" value="TPR-like_helical_dom_sf"/>
</dbReference>
<keyword evidence="1" id="KW-1133">Transmembrane helix</keyword>
<organism evidence="2">
    <name type="scientific">mine drainage metagenome</name>
    <dbReference type="NCBI Taxonomy" id="410659"/>
    <lineage>
        <taxon>unclassified sequences</taxon>
        <taxon>metagenomes</taxon>
        <taxon>ecological metagenomes</taxon>
    </lineage>
</organism>
<gene>
    <name evidence="2" type="ORF">GALL_67460</name>
</gene>
<dbReference type="InterPro" id="IPR014562">
    <property type="entry name" value="UCP030959_TPR_rpt-cont"/>
</dbReference>
<feature type="transmembrane region" description="Helical" evidence="1">
    <location>
        <begin position="5"/>
        <end position="23"/>
    </location>
</feature>
<dbReference type="PIRSF" id="PIRSF030959">
    <property type="entry name" value="UCP030959"/>
    <property type="match status" value="1"/>
</dbReference>
<dbReference type="AlphaFoldDB" id="A0A1J5STM7"/>
<keyword evidence="1" id="KW-0472">Membrane</keyword>
<protein>
    <recommendedName>
        <fullName evidence="3">Tetratricopeptide repeat protein</fullName>
    </recommendedName>
</protein>
<evidence type="ECO:0000256" key="1">
    <source>
        <dbReference type="SAM" id="Phobius"/>
    </source>
</evidence>
<feature type="transmembrane region" description="Helical" evidence="1">
    <location>
        <begin position="29"/>
        <end position="52"/>
    </location>
</feature>